<dbReference type="SUPFAM" id="SSF55874">
    <property type="entry name" value="ATPase domain of HSP90 chaperone/DNA topoisomerase II/histidine kinase"/>
    <property type="match status" value="1"/>
</dbReference>
<proteinExistence type="predicted"/>
<evidence type="ECO:0000256" key="8">
    <source>
        <dbReference type="ARBA" id="ARBA00022989"/>
    </source>
</evidence>
<evidence type="ECO:0000259" key="12">
    <source>
        <dbReference type="PROSITE" id="PS50885"/>
    </source>
</evidence>
<dbReference type="Gene3D" id="6.10.340.10">
    <property type="match status" value="1"/>
</dbReference>
<organism evidence="13 14">
    <name type="scientific">Ideonella lacteola</name>
    <dbReference type="NCBI Taxonomy" id="2984193"/>
    <lineage>
        <taxon>Bacteria</taxon>
        <taxon>Pseudomonadati</taxon>
        <taxon>Pseudomonadota</taxon>
        <taxon>Betaproteobacteria</taxon>
        <taxon>Burkholderiales</taxon>
        <taxon>Sphaerotilaceae</taxon>
        <taxon>Ideonella</taxon>
    </lineage>
</organism>
<dbReference type="InterPro" id="IPR003660">
    <property type="entry name" value="HAMP_dom"/>
</dbReference>
<protein>
    <recommendedName>
        <fullName evidence="3">histidine kinase</fullName>
        <ecNumber evidence="3">2.7.13.3</ecNumber>
    </recommendedName>
</protein>
<keyword evidence="9" id="KW-0902">Two-component regulatory system</keyword>
<evidence type="ECO:0000256" key="7">
    <source>
        <dbReference type="ARBA" id="ARBA00022777"/>
    </source>
</evidence>
<evidence type="ECO:0000256" key="6">
    <source>
        <dbReference type="ARBA" id="ARBA00022692"/>
    </source>
</evidence>
<keyword evidence="5" id="KW-0808">Transferase</keyword>
<comment type="subcellular location">
    <subcellularLocation>
        <location evidence="2">Membrane</location>
    </subcellularLocation>
</comment>
<comment type="catalytic activity">
    <reaction evidence="1">
        <text>ATP + protein L-histidine = ADP + protein N-phospho-L-histidine.</text>
        <dbReference type="EC" id="2.7.13.3"/>
    </reaction>
</comment>
<dbReference type="EC" id="2.7.13.3" evidence="3"/>
<dbReference type="PANTHER" id="PTHR45436:SF5">
    <property type="entry name" value="SENSOR HISTIDINE KINASE TRCS"/>
    <property type="match status" value="1"/>
</dbReference>
<accession>A0ABU9BR82</accession>
<gene>
    <name evidence="13" type="ORF">AACH06_16715</name>
</gene>
<keyword evidence="14" id="KW-1185">Reference proteome</keyword>
<keyword evidence="6 10" id="KW-0812">Transmembrane</keyword>
<dbReference type="Gene3D" id="3.30.565.10">
    <property type="entry name" value="Histidine kinase-like ATPase, C-terminal domain"/>
    <property type="match status" value="1"/>
</dbReference>
<dbReference type="RefSeq" id="WP_341426880.1">
    <property type="nucleotide sequence ID" value="NZ_JBBUTG010000010.1"/>
</dbReference>
<dbReference type="PROSITE" id="PS50109">
    <property type="entry name" value="HIS_KIN"/>
    <property type="match status" value="1"/>
</dbReference>
<evidence type="ECO:0000256" key="2">
    <source>
        <dbReference type="ARBA" id="ARBA00004370"/>
    </source>
</evidence>
<comment type="caution">
    <text evidence="13">The sequence shown here is derived from an EMBL/GenBank/DDBJ whole genome shotgun (WGS) entry which is preliminary data.</text>
</comment>
<evidence type="ECO:0000259" key="11">
    <source>
        <dbReference type="PROSITE" id="PS50109"/>
    </source>
</evidence>
<evidence type="ECO:0000313" key="13">
    <source>
        <dbReference type="EMBL" id="MEK8032469.1"/>
    </source>
</evidence>
<reference evidence="13 14" key="1">
    <citation type="submission" date="2024-04" db="EMBL/GenBank/DDBJ databases">
        <title>Novel species of the genus Ideonella isolated from streams.</title>
        <authorList>
            <person name="Lu H."/>
        </authorList>
    </citation>
    <scope>NUCLEOTIDE SEQUENCE [LARGE SCALE GENOMIC DNA]</scope>
    <source>
        <strain evidence="13 14">DXS29W</strain>
    </source>
</reference>
<dbReference type="PANTHER" id="PTHR45436">
    <property type="entry name" value="SENSOR HISTIDINE KINASE YKOH"/>
    <property type="match status" value="1"/>
</dbReference>
<feature type="transmembrane region" description="Helical" evidence="10">
    <location>
        <begin position="24"/>
        <end position="45"/>
    </location>
</feature>
<dbReference type="PROSITE" id="PS50885">
    <property type="entry name" value="HAMP"/>
    <property type="match status" value="1"/>
</dbReference>
<dbReference type="Proteomes" id="UP001371218">
    <property type="component" value="Unassembled WGS sequence"/>
</dbReference>
<keyword evidence="7 13" id="KW-0418">Kinase</keyword>
<dbReference type="InterPro" id="IPR036890">
    <property type="entry name" value="HATPase_C_sf"/>
</dbReference>
<sequence length="725" mass="78578">MVWTRGLQTVEALLPTRIPLRLRVFFRGVFVLLALATVALAGLVLREEKELGLKAYREGFGKTKEQIVARLRHPTGQLALLNPDTRGTAVTPLHPVVLPFSAIDFDDKAKVQQAVEMAGCGVQYGDGATLCVAIGSNPLAGGFIYAVGSFATGELVPKPPGVRDLSAAHRLRVEVAMRGEAWRWLAPYEIESRERVGAASAPAVDVASGPARGRLTGFAEDANGTTALRPVRDFRGWLWQDARCVDGYSGGPSGDDCPRRAFYSVRLPIELFRNELQVRRSQIVWPPADLNRIQVHVQVLAPSGATLFDSNQPDATPPFGLSDLQPLLLPGETLRLAKAGAQGDTELALLQGGEVSGVAEPSWWDAFTAQLIRRLQVDGYDQPLVAQDTIATPLGRYELTLTGDVRSVNRTLGRVAARVGWIVVAMLAAIVLAWAAIELRIVRRITLLTKRAAAVRHGVQSLKGGVEDEVRLDVADLRGSDELGLLAGTLAELLERVNDDVRREQIRTAQEREQWHAVGHEIMSPLQSLLALHPGDDDPSHRYLRRMQQAVRVLYGQASPTEAFEATTLPVQALDVNEFLRHVADNAPHAGIQDVRYKSAGEPCLVRGDEYALEDVVTHVLRNADRYRPEGTVIDIRLAAAEGGGVEVAIHNEGEPIPPALIDRIFEYGVSDAAGEPGADPAHRGQGLFVARTYMAKMGGTIEARNEPAEAGGGVTFVLKLARAA</sequence>
<feature type="domain" description="Histidine kinase" evidence="11">
    <location>
        <begin position="517"/>
        <end position="725"/>
    </location>
</feature>
<feature type="domain" description="HAMP" evidence="12">
    <location>
        <begin position="439"/>
        <end position="502"/>
    </location>
</feature>
<keyword evidence="4" id="KW-0597">Phosphoprotein</keyword>
<dbReference type="InterPro" id="IPR005467">
    <property type="entry name" value="His_kinase_dom"/>
</dbReference>
<evidence type="ECO:0000256" key="3">
    <source>
        <dbReference type="ARBA" id="ARBA00012438"/>
    </source>
</evidence>
<dbReference type="InterPro" id="IPR050428">
    <property type="entry name" value="TCS_sensor_his_kinase"/>
</dbReference>
<evidence type="ECO:0000313" key="14">
    <source>
        <dbReference type="Proteomes" id="UP001371218"/>
    </source>
</evidence>
<keyword evidence="10" id="KW-0472">Membrane</keyword>
<evidence type="ECO:0000256" key="1">
    <source>
        <dbReference type="ARBA" id="ARBA00000085"/>
    </source>
</evidence>
<dbReference type="SMART" id="SM00387">
    <property type="entry name" value="HATPase_c"/>
    <property type="match status" value="1"/>
</dbReference>
<evidence type="ECO:0000256" key="5">
    <source>
        <dbReference type="ARBA" id="ARBA00022679"/>
    </source>
</evidence>
<dbReference type="Pfam" id="PF02518">
    <property type="entry name" value="HATPase_c"/>
    <property type="match status" value="1"/>
</dbReference>
<evidence type="ECO:0000256" key="4">
    <source>
        <dbReference type="ARBA" id="ARBA00022553"/>
    </source>
</evidence>
<dbReference type="InterPro" id="IPR003594">
    <property type="entry name" value="HATPase_dom"/>
</dbReference>
<keyword evidence="8 10" id="KW-1133">Transmembrane helix</keyword>
<dbReference type="EMBL" id="JBBUTG010000010">
    <property type="protein sequence ID" value="MEK8032469.1"/>
    <property type="molecule type" value="Genomic_DNA"/>
</dbReference>
<name>A0ABU9BR82_9BURK</name>
<feature type="transmembrane region" description="Helical" evidence="10">
    <location>
        <begin position="415"/>
        <end position="437"/>
    </location>
</feature>
<evidence type="ECO:0000256" key="10">
    <source>
        <dbReference type="SAM" id="Phobius"/>
    </source>
</evidence>
<dbReference type="GO" id="GO:0016301">
    <property type="term" value="F:kinase activity"/>
    <property type="evidence" value="ECO:0007669"/>
    <property type="project" value="UniProtKB-KW"/>
</dbReference>
<evidence type="ECO:0000256" key="9">
    <source>
        <dbReference type="ARBA" id="ARBA00023012"/>
    </source>
</evidence>